<reference evidence="2" key="1">
    <citation type="submission" date="2024-06" db="EMBL/GenBank/DDBJ databases">
        <title>Caulobacter inopinatus, sp. nov.</title>
        <authorList>
            <person name="Donachie S.P."/>
        </authorList>
    </citation>
    <scope>NUCLEOTIDE SEQUENCE</scope>
    <source>
        <strain evidence="2">73W</strain>
    </source>
</reference>
<organism evidence="2">
    <name type="scientific">Caulobacter sp. 73W</name>
    <dbReference type="NCBI Taxonomy" id="3161137"/>
    <lineage>
        <taxon>Bacteria</taxon>
        <taxon>Pseudomonadati</taxon>
        <taxon>Pseudomonadota</taxon>
        <taxon>Alphaproteobacteria</taxon>
        <taxon>Caulobacterales</taxon>
        <taxon>Caulobacteraceae</taxon>
        <taxon>Caulobacter</taxon>
    </lineage>
</organism>
<dbReference type="InterPro" id="IPR018968">
    <property type="entry name" value="Phasin"/>
</dbReference>
<dbReference type="Pfam" id="PF09361">
    <property type="entry name" value="Phasin_2"/>
    <property type="match status" value="1"/>
</dbReference>
<gene>
    <name evidence="2" type="primary">phaP</name>
    <name evidence="2" type="ORF">ABOZ73_00870</name>
</gene>
<feature type="domain" description="Phasin" evidence="1">
    <location>
        <begin position="36"/>
        <end position="134"/>
    </location>
</feature>
<protein>
    <submittedName>
        <fullName evidence="2">TIGR01841 family phasin</fullName>
    </submittedName>
</protein>
<dbReference type="AlphaFoldDB" id="A0AB39KUV1"/>
<dbReference type="InterPro" id="IPR010127">
    <property type="entry name" value="Phasin_subfam-1"/>
</dbReference>
<proteinExistence type="predicted"/>
<evidence type="ECO:0000313" key="2">
    <source>
        <dbReference type="EMBL" id="XDO97011.1"/>
    </source>
</evidence>
<sequence>MAATTETLKTTVEQFTTAGNQAFKDNIEKSLAALNEMNVHSKKNLEAVVASVTAATKGAEALGAQAIAFSKKSVEDQVSAAKTLASAKSVQEAIELQTAFAKTAMETYLAEVGKWTETVSASVKESVQPLNERVTAAVERVQAAR</sequence>
<evidence type="ECO:0000259" key="1">
    <source>
        <dbReference type="Pfam" id="PF09361"/>
    </source>
</evidence>
<dbReference type="RefSeq" id="WP_369059948.1">
    <property type="nucleotide sequence ID" value="NZ_CP158375.1"/>
</dbReference>
<name>A0AB39KUV1_9CAUL</name>
<dbReference type="NCBIfam" id="TIGR01841">
    <property type="entry name" value="phasin"/>
    <property type="match status" value="1"/>
</dbReference>
<accession>A0AB39KUV1</accession>
<dbReference type="EMBL" id="CP158375">
    <property type="protein sequence ID" value="XDO97011.1"/>
    <property type="molecule type" value="Genomic_DNA"/>
</dbReference>